<reference evidence="1" key="1">
    <citation type="submission" date="2018-11" db="EMBL/GenBank/DDBJ databases">
        <authorList>
            <consortium name="Pathogen Informatics"/>
        </authorList>
    </citation>
    <scope>NUCLEOTIDE SEQUENCE</scope>
</reference>
<accession>A0A3S5FEI7</accession>
<gene>
    <name evidence="1" type="ORF">PXEA_LOCUS19049</name>
</gene>
<dbReference type="AlphaFoldDB" id="A0A3S5FEI7"/>
<dbReference type="EMBL" id="CAAALY010075105">
    <property type="protein sequence ID" value="VEL25609.1"/>
    <property type="molecule type" value="Genomic_DNA"/>
</dbReference>
<sequence>MGNKDKFTGLFPSSYYSIGVVALEAPSTGRTGFNLRCGMTLHFVEKFGLKEFVIWSYRKPRVDCRVRKTVELWEEVLGSSSCEPDETMLSSVALQMISSLVCAMCSANSDLSVSIFLQSF</sequence>
<organism evidence="1 2">
    <name type="scientific">Protopolystoma xenopodis</name>
    <dbReference type="NCBI Taxonomy" id="117903"/>
    <lineage>
        <taxon>Eukaryota</taxon>
        <taxon>Metazoa</taxon>
        <taxon>Spiralia</taxon>
        <taxon>Lophotrochozoa</taxon>
        <taxon>Platyhelminthes</taxon>
        <taxon>Monogenea</taxon>
        <taxon>Polyopisthocotylea</taxon>
        <taxon>Polystomatidea</taxon>
        <taxon>Polystomatidae</taxon>
        <taxon>Protopolystoma</taxon>
    </lineage>
</organism>
<protein>
    <submittedName>
        <fullName evidence="1">Uncharacterized protein</fullName>
    </submittedName>
</protein>
<name>A0A3S5FEI7_9PLAT</name>
<evidence type="ECO:0000313" key="2">
    <source>
        <dbReference type="Proteomes" id="UP000784294"/>
    </source>
</evidence>
<keyword evidence="2" id="KW-1185">Reference proteome</keyword>
<comment type="caution">
    <text evidence="1">The sequence shown here is derived from an EMBL/GenBank/DDBJ whole genome shotgun (WGS) entry which is preliminary data.</text>
</comment>
<dbReference type="Proteomes" id="UP000784294">
    <property type="component" value="Unassembled WGS sequence"/>
</dbReference>
<proteinExistence type="predicted"/>
<evidence type="ECO:0000313" key="1">
    <source>
        <dbReference type="EMBL" id="VEL25609.1"/>
    </source>
</evidence>